<feature type="signal peptide" evidence="4">
    <location>
        <begin position="1"/>
        <end position="21"/>
    </location>
</feature>
<feature type="chain" id="PRO_5021378424" evidence="4">
    <location>
        <begin position="22"/>
        <end position="297"/>
    </location>
</feature>
<gene>
    <name evidence="6" type="ORF">E4656_01010</name>
</gene>
<comment type="subcellular location">
    <subcellularLocation>
        <location evidence="1">Cell envelope</location>
    </subcellularLocation>
</comment>
<evidence type="ECO:0000313" key="6">
    <source>
        <dbReference type="EMBL" id="TGG95038.1"/>
    </source>
</evidence>
<feature type="domain" description="Periplasmic binding protein" evidence="5">
    <location>
        <begin position="24"/>
        <end position="273"/>
    </location>
</feature>
<dbReference type="InterPro" id="IPR025997">
    <property type="entry name" value="SBP_2_dom"/>
</dbReference>
<sequence>MRTLKLTILGWLFGSVLYAHADCVGVITAGGGYVFWGEVERGAEAAADELGLTLYTRGAADEINVQAQGALIERISNLGCRGLVLAPNSVTHLERIASLNAEGIPTVFVDRDIGGDRVSVIKTDNDYAGALAAREMINALGTERQVAVFRMDPEVATTTEREEAFIRTLQDAGVTLVVSDYLGTEVGDARENAYALLVAHPEIEVVFTPNESTSLGTQAAIKRLPVADRPIHIGFDANPRLIQAVEDGDMLGLVEQSPFEMGYQGIRTVHRAMHQQAVELYQSVPATFRVRSDASGG</sequence>
<dbReference type="Pfam" id="PF13407">
    <property type="entry name" value="Peripla_BP_4"/>
    <property type="match status" value="1"/>
</dbReference>
<comment type="caution">
    <text evidence="6">The sequence shown here is derived from an EMBL/GenBank/DDBJ whole genome shotgun (WGS) entry which is preliminary data.</text>
</comment>
<evidence type="ECO:0000256" key="2">
    <source>
        <dbReference type="ARBA" id="ARBA00007639"/>
    </source>
</evidence>
<organism evidence="6 7">
    <name type="scientific">Natronospirillum operosum</name>
    <dbReference type="NCBI Taxonomy" id="2759953"/>
    <lineage>
        <taxon>Bacteria</taxon>
        <taxon>Pseudomonadati</taxon>
        <taxon>Pseudomonadota</taxon>
        <taxon>Gammaproteobacteria</taxon>
        <taxon>Oceanospirillales</taxon>
        <taxon>Natronospirillaceae</taxon>
        <taxon>Natronospirillum</taxon>
    </lineage>
</organism>
<evidence type="ECO:0000256" key="1">
    <source>
        <dbReference type="ARBA" id="ARBA00004196"/>
    </source>
</evidence>
<dbReference type="GO" id="GO:0055085">
    <property type="term" value="P:transmembrane transport"/>
    <property type="evidence" value="ECO:0007669"/>
    <property type="project" value="UniProtKB-ARBA"/>
</dbReference>
<dbReference type="InterPro" id="IPR028082">
    <property type="entry name" value="Peripla_BP_I"/>
</dbReference>
<dbReference type="PANTHER" id="PTHR46847:SF1">
    <property type="entry name" value="D-ALLOSE-BINDING PERIPLASMIC PROTEIN-RELATED"/>
    <property type="match status" value="1"/>
</dbReference>
<protein>
    <submittedName>
        <fullName evidence="6">LacI family transcriptional regulator</fullName>
    </submittedName>
</protein>
<accession>A0A4Z0WEI5</accession>
<evidence type="ECO:0000259" key="5">
    <source>
        <dbReference type="Pfam" id="PF13407"/>
    </source>
</evidence>
<proteinExistence type="inferred from homology"/>
<dbReference type="Gene3D" id="3.40.50.2300">
    <property type="match status" value="2"/>
</dbReference>
<dbReference type="PANTHER" id="PTHR46847">
    <property type="entry name" value="D-ALLOSE-BINDING PERIPLASMIC PROTEIN-RELATED"/>
    <property type="match status" value="1"/>
</dbReference>
<dbReference type="RefSeq" id="WP_135480371.1">
    <property type="nucleotide sequence ID" value="NZ_SRMF01000001.1"/>
</dbReference>
<keyword evidence="3 4" id="KW-0732">Signal</keyword>
<dbReference type="SUPFAM" id="SSF53822">
    <property type="entry name" value="Periplasmic binding protein-like I"/>
    <property type="match status" value="1"/>
</dbReference>
<dbReference type="OrthoDB" id="6196975at2"/>
<dbReference type="Proteomes" id="UP000297475">
    <property type="component" value="Unassembled WGS sequence"/>
</dbReference>
<evidence type="ECO:0000256" key="3">
    <source>
        <dbReference type="ARBA" id="ARBA00022729"/>
    </source>
</evidence>
<dbReference type="GO" id="GO:0030313">
    <property type="term" value="C:cell envelope"/>
    <property type="evidence" value="ECO:0007669"/>
    <property type="project" value="UniProtKB-SubCell"/>
</dbReference>
<dbReference type="EMBL" id="SRMF01000001">
    <property type="protein sequence ID" value="TGG95038.1"/>
    <property type="molecule type" value="Genomic_DNA"/>
</dbReference>
<keyword evidence="7" id="KW-1185">Reference proteome</keyword>
<reference evidence="6 7" key="1">
    <citation type="submission" date="2019-04" db="EMBL/GenBank/DDBJ databases">
        <title>Natronospirillum operosus gen. nov., sp. nov., a haloalkaliphilic satellite isolated from decaying biomass of laboratory culture of cyanobacterium Geitlerinema sp. and proposal of Natronospirillaceae fam. nov. and Saccharospirillaceae fam. nov.</title>
        <authorList>
            <person name="Kevbrin V."/>
            <person name="Boltyanskaya Y."/>
            <person name="Koziaeva V."/>
            <person name="Grouzdev D.S."/>
            <person name="Park M."/>
            <person name="Cho J."/>
        </authorList>
    </citation>
    <scope>NUCLEOTIDE SEQUENCE [LARGE SCALE GENOMIC DNA]</scope>
    <source>
        <strain evidence="6 7">G-116</strain>
    </source>
</reference>
<comment type="similarity">
    <text evidence="2">Belongs to the bacterial solute-binding protein 2 family.</text>
</comment>
<name>A0A4Z0WEI5_9GAMM</name>
<dbReference type="GO" id="GO:0030246">
    <property type="term" value="F:carbohydrate binding"/>
    <property type="evidence" value="ECO:0007669"/>
    <property type="project" value="UniProtKB-ARBA"/>
</dbReference>
<dbReference type="AlphaFoldDB" id="A0A4Z0WEI5"/>
<evidence type="ECO:0000256" key="4">
    <source>
        <dbReference type="SAM" id="SignalP"/>
    </source>
</evidence>
<evidence type="ECO:0000313" key="7">
    <source>
        <dbReference type="Proteomes" id="UP000297475"/>
    </source>
</evidence>